<evidence type="ECO:0000256" key="1">
    <source>
        <dbReference type="SAM" id="Coils"/>
    </source>
</evidence>
<keyword evidence="1" id="KW-0175">Coiled coil</keyword>
<evidence type="ECO:0000256" key="2">
    <source>
        <dbReference type="SAM" id="MobiDB-lite"/>
    </source>
</evidence>
<feature type="compositionally biased region" description="Basic residues" evidence="2">
    <location>
        <begin position="56"/>
        <end position="70"/>
    </location>
</feature>
<protein>
    <submittedName>
        <fullName evidence="3">Uncharacterized protein</fullName>
    </submittedName>
</protein>
<comment type="caution">
    <text evidence="3">The sequence shown here is derived from an EMBL/GenBank/DDBJ whole genome shotgun (WGS) entry which is preliminary data.</text>
</comment>
<evidence type="ECO:0000313" key="3">
    <source>
        <dbReference type="EMBL" id="KAG6965374.1"/>
    </source>
</evidence>
<keyword evidence="4" id="KW-1185">Reference proteome</keyword>
<feature type="region of interest" description="Disordered" evidence="2">
    <location>
        <begin position="227"/>
        <end position="258"/>
    </location>
</feature>
<feature type="compositionally biased region" description="Polar residues" evidence="2">
    <location>
        <begin position="229"/>
        <end position="246"/>
    </location>
</feature>
<dbReference type="AlphaFoldDB" id="A0A8J5IVX8"/>
<sequence length="395" mass="43610">MCVTDLPGDPDGVLVLHDVMELVDEAYEPGEGSTSANASPIVFDSDDEDLDVPPLRPRRSSRRNYSHRRRQRDERCSGGADSNEPSLGVTSLAAAPIFGSPAMLDFGVDDTDEDVTGGVYHGAVTAKLKQPMEQWRLKSTITDVNITPAVSVKQKTKQTKTKPVKEAKGTPKPRMNPKDEVQYLRERAKQLEQTLETLRLQALADKEKAMETAIVFNLVPQPELLAPLHNNSEPGSPAQTQTTKNRVGSPATVDCSQDSSVVSSDGLWERIATFQKAEYEKSMKHNKRLRVMAEQQLRALKQLEVAFRNPRAERGWNVPRPLTSTASCVDPNRAMSFTQTCMLVSPLGRAEFSARYVAVGTLANVLVGCYHRTVIAVHHVLEKLLLVEDTRSLLG</sequence>
<feature type="coiled-coil region" evidence="1">
    <location>
        <begin position="181"/>
        <end position="208"/>
    </location>
</feature>
<feature type="region of interest" description="Disordered" evidence="2">
    <location>
        <begin position="28"/>
        <end position="87"/>
    </location>
</feature>
<gene>
    <name evidence="3" type="ORF">JG688_00007235</name>
</gene>
<proteinExistence type="predicted"/>
<dbReference type="Proteomes" id="UP000709295">
    <property type="component" value="Unassembled WGS sequence"/>
</dbReference>
<evidence type="ECO:0000313" key="4">
    <source>
        <dbReference type="Proteomes" id="UP000709295"/>
    </source>
</evidence>
<accession>A0A8J5IVX8</accession>
<name>A0A8J5IVX8_9STRA</name>
<feature type="region of interest" description="Disordered" evidence="2">
    <location>
        <begin position="152"/>
        <end position="177"/>
    </location>
</feature>
<reference evidence="3" key="1">
    <citation type="submission" date="2021-01" db="EMBL/GenBank/DDBJ databases">
        <title>Phytophthora aleatoria, a newly-described species from Pinus radiata is distinct from Phytophthora cactorum isolates based on comparative genomics.</title>
        <authorList>
            <person name="Mcdougal R."/>
            <person name="Panda P."/>
            <person name="Williams N."/>
            <person name="Studholme D.J."/>
        </authorList>
    </citation>
    <scope>NUCLEOTIDE SEQUENCE</scope>
    <source>
        <strain evidence="3">NZFS 4037</strain>
    </source>
</reference>
<organism evidence="3 4">
    <name type="scientific">Phytophthora aleatoria</name>
    <dbReference type="NCBI Taxonomy" id="2496075"/>
    <lineage>
        <taxon>Eukaryota</taxon>
        <taxon>Sar</taxon>
        <taxon>Stramenopiles</taxon>
        <taxon>Oomycota</taxon>
        <taxon>Peronosporomycetes</taxon>
        <taxon>Peronosporales</taxon>
        <taxon>Peronosporaceae</taxon>
        <taxon>Phytophthora</taxon>
    </lineage>
</organism>
<dbReference type="EMBL" id="JAENGY010000341">
    <property type="protein sequence ID" value="KAG6965374.1"/>
    <property type="molecule type" value="Genomic_DNA"/>
</dbReference>